<evidence type="ECO:0000256" key="2">
    <source>
        <dbReference type="SAM" id="Phobius"/>
    </source>
</evidence>
<protein>
    <submittedName>
        <fullName evidence="3">Triose-phosphate Transporter</fullName>
    </submittedName>
</protein>
<reference evidence="3" key="1">
    <citation type="journal article" date="2020" name="Fungal Divers.">
        <title>Resolving the Mortierellaceae phylogeny through synthesis of multi-gene phylogenetics and phylogenomics.</title>
        <authorList>
            <person name="Vandepol N."/>
            <person name="Liber J."/>
            <person name="Desiro A."/>
            <person name="Na H."/>
            <person name="Kennedy M."/>
            <person name="Barry K."/>
            <person name="Grigoriev I.V."/>
            <person name="Miller A.N."/>
            <person name="O'Donnell K."/>
            <person name="Stajich J.E."/>
            <person name="Bonito G."/>
        </authorList>
    </citation>
    <scope>NUCLEOTIDE SEQUENCE</scope>
    <source>
        <strain evidence="3">KOD1015</strain>
    </source>
</reference>
<dbReference type="AlphaFoldDB" id="A0A9P6FTZ5"/>
<keyword evidence="2" id="KW-0812">Transmembrane</keyword>
<proteinExistence type="predicted"/>
<keyword evidence="2" id="KW-0472">Membrane</keyword>
<keyword evidence="2" id="KW-1133">Transmembrane helix</keyword>
<dbReference type="Proteomes" id="UP000780801">
    <property type="component" value="Unassembled WGS sequence"/>
</dbReference>
<dbReference type="OrthoDB" id="18894at2759"/>
<evidence type="ECO:0000313" key="4">
    <source>
        <dbReference type="Proteomes" id="UP000780801"/>
    </source>
</evidence>
<comment type="caution">
    <text evidence="3">The sequence shown here is derived from an EMBL/GenBank/DDBJ whole genome shotgun (WGS) entry which is preliminary data.</text>
</comment>
<feature type="compositionally biased region" description="Basic residues" evidence="1">
    <location>
        <begin position="263"/>
        <end position="282"/>
    </location>
</feature>
<gene>
    <name evidence="3" type="primary">CAS42_2</name>
    <name evidence="3" type="ORF">BGW38_002514</name>
</gene>
<keyword evidence="4" id="KW-1185">Reference proteome</keyword>
<feature type="transmembrane region" description="Helical" evidence="2">
    <location>
        <begin position="354"/>
        <end position="377"/>
    </location>
</feature>
<feature type="compositionally biased region" description="Low complexity" evidence="1">
    <location>
        <begin position="80"/>
        <end position="91"/>
    </location>
</feature>
<feature type="region of interest" description="Disordered" evidence="1">
    <location>
        <begin position="243"/>
        <end position="299"/>
    </location>
</feature>
<sequence length="411" mass="45246">MTDSSHGQPLHHHQDPSLTASNPHRWTPKHSPVPSKEPEDSDDQDPFQPIDSSPKQDLHPVSFIDATSDSYMSPTAVARSSPSSSPMPDSHPIQKRDSVDSQDSFRRDAAPTWKTMADYDSFASENDRDHSEEDTDSDDDQDDDSSSDLSTDSEDNNRRSINQGYLEGTQRLLASSSNVRRGGLGMGIRAGETGTGTMIGLDLGQSLSQRVYEDDDDRYEEGFHDTLPLTAMDAHQLDARLGQKKEEEKAMQQGTALGGSIRSKNKKGHGKRHGSSKRSKKSQRGEGGVEDDSRPGLEAGLGMSSEQAARLAKRQFRVQMVWNAFYVFACTKIMPCAIASGLDIGLSNNSLKTITLAFYTMCKSSSLAFVLLFAFIFRLEKPSWKYVGIIGVICMGLFMMVMSEVDFVLIG</sequence>
<evidence type="ECO:0000256" key="1">
    <source>
        <dbReference type="SAM" id="MobiDB-lite"/>
    </source>
</evidence>
<feature type="compositionally biased region" description="Acidic residues" evidence="1">
    <location>
        <begin position="132"/>
        <end position="154"/>
    </location>
</feature>
<accession>A0A9P6FTZ5</accession>
<organism evidence="3 4">
    <name type="scientific">Lunasporangiospora selenospora</name>
    <dbReference type="NCBI Taxonomy" id="979761"/>
    <lineage>
        <taxon>Eukaryota</taxon>
        <taxon>Fungi</taxon>
        <taxon>Fungi incertae sedis</taxon>
        <taxon>Mucoromycota</taxon>
        <taxon>Mortierellomycotina</taxon>
        <taxon>Mortierellomycetes</taxon>
        <taxon>Mortierellales</taxon>
        <taxon>Mortierellaceae</taxon>
        <taxon>Lunasporangiospora</taxon>
    </lineage>
</organism>
<feature type="compositionally biased region" description="Basic and acidic residues" evidence="1">
    <location>
        <begin position="92"/>
        <end position="109"/>
    </location>
</feature>
<evidence type="ECO:0000313" key="3">
    <source>
        <dbReference type="EMBL" id="KAF9580716.1"/>
    </source>
</evidence>
<feature type="region of interest" description="Disordered" evidence="1">
    <location>
        <begin position="1"/>
        <end position="194"/>
    </location>
</feature>
<feature type="transmembrane region" description="Helical" evidence="2">
    <location>
        <begin position="384"/>
        <end position="402"/>
    </location>
</feature>
<dbReference type="EMBL" id="JAABOA010001889">
    <property type="protein sequence ID" value="KAF9580716.1"/>
    <property type="molecule type" value="Genomic_DNA"/>
</dbReference>
<name>A0A9P6FTZ5_9FUNG</name>
<feature type="transmembrane region" description="Helical" evidence="2">
    <location>
        <begin position="320"/>
        <end position="342"/>
    </location>
</feature>